<reference evidence="8 9" key="1">
    <citation type="submission" date="2020-08" db="EMBL/GenBank/DDBJ databases">
        <title>Paraeoetvoesia sp. YC-7-48 draft genome sequence.</title>
        <authorList>
            <person name="Yao L."/>
        </authorList>
    </citation>
    <scope>NUCLEOTIDE SEQUENCE [LARGE SCALE GENOMIC DNA]</scope>
    <source>
        <strain evidence="9">YC-7-48</strain>
    </source>
</reference>
<dbReference type="Pfam" id="PF01435">
    <property type="entry name" value="Peptidase_M48"/>
    <property type="match status" value="1"/>
</dbReference>
<dbReference type="EMBL" id="JACJUU010000004">
    <property type="protein sequence ID" value="MBC2769770.1"/>
    <property type="molecule type" value="Genomic_DNA"/>
</dbReference>
<dbReference type="GO" id="GO:0004222">
    <property type="term" value="F:metalloendopeptidase activity"/>
    <property type="evidence" value="ECO:0007669"/>
    <property type="project" value="InterPro"/>
</dbReference>
<dbReference type="SUPFAM" id="SSF48452">
    <property type="entry name" value="TPR-like"/>
    <property type="match status" value="1"/>
</dbReference>
<feature type="domain" description="Peptidase M48" evidence="7">
    <location>
        <begin position="39"/>
        <end position="225"/>
    </location>
</feature>
<dbReference type="InterPro" id="IPR011990">
    <property type="entry name" value="TPR-like_helical_dom_sf"/>
</dbReference>
<keyword evidence="9" id="KW-1185">Reference proteome</keyword>
<keyword evidence="6" id="KW-0482">Metalloprotease</keyword>
<keyword evidence="2" id="KW-0645">Protease</keyword>
<dbReference type="Gene3D" id="3.30.2010.10">
    <property type="entry name" value="Metalloproteases ('zincins'), catalytic domain"/>
    <property type="match status" value="1"/>
</dbReference>
<evidence type="ECO:0000313" key="9">
    <source>
        <dbReference type="Proteomes" id="UP000545386"/>
    </source>
</evidence>
<proteinExistence type="predicted"/>
<evidence type="ECO:0000313" key="8">
    <source>
        <dbReference type="EMBL" id="MBC2769770.1"/>
    </source>
</evidence>
<organism evidence="8 9">
    <name type="scientific">Pusillimonas minor</name>
    <dbReference type="NCBI Taxonomy" id="2697024"/>
    <lineage>
        <taxon>Bacteria</taxon>
        <taxon>Pseudomonadati</taxon>
        <taxon>Pseudomonadota</taxon>
        <taxon>Betaproteobacteria</taxon>
        <taxon>Burkholderiales</taxon>
        <taxon>Alcaligenaceae</taxon>
        <taxon>Pusillimonas</taxon>
    </lineage>
</organism>
<dbReference type="GO" id="GO:0051603">
    <property type="term" value="P:proteolysis involved in protein catabolic process"/>
    <property type="evidence" value="ECO:0007669"/>
    <property type="project" value="TreeGrafter"/>
</dbReference>
<keyword evidence="5" id="KW-0862">Zinc</keyword>
<dbReference type="GO" id="GO:0016020">
    <property type="term" value="C:membrane"/>
    <property type="evidence" value="ECO:0007669"/>
    <property type="project" value="TreeGrafter"/>
</dbReference>
<dbReference type="InterPro" id="IPR051156">
    <property type="entry name" value="Mito/Outer_Membr_Metalloprot"/>
</dbReference>
<accession>A0A842HQY0</accession>
<evidence type="ECO:0000256" key="6">
    <source>
        <dbReference type="ARBA" id="ARBA00023049"/>
    </source>
</evidence>
<gene>
    <name evidence="8" type="ORF">GTU67_07565</name>
</gene>
<dbReference type="PANTHER" id="PTHR22726">
    <property type="entry name" value="METALLOENDOPEPTIDASE OMA1"/>
    <property type="match status" value="1"/>
</dbReference>
<evidence type="ECO:0000259" key="7">
    <source>
        <dbReference type="Pfam" id="PF01435"/>
    </source>
</evidence>
<evidence type="ECO:0000256" key="2">
    <source>
        <dbReference type="ARBA" id="ARBA00022670"/>
    </source>
</evidence>
<sequence>MGSASSAELSPALEKTLGDAIMEQGRRDPTYIDDPDVSQYLNDMGRKLSGAAGSAAVDVFGVRDPSINAFALPGGYVGINSGLVVASTNESQLASVVAHEIGHVNQRHVARGMTQSNQSSHIAMASIAGALLAALAGAGDLAAGVAAFGQAAAVDRQLGFSRMAEQEADRAGVEMLRRAGYDPVGMVQMFERLGNASRLNEGAGGGSYASTHPLSIQRMSDIENRVRALPPVRRNDTDAYWFVRAKLRVIQSRDSLALRNTEAVLRQDTLSAAGVPKAAAWYGLAYLSWQRKDLDEAAKALQNARADGIYSPQIAGLEAEIALSRGENQKAVDTAIKAFERWPGNQALGMVVARTLQADNQPEKAVQVLTGLIKKWPDEPRFYQMQALSLERMGRPVQARRAMAVFYEKTGALPTAVSQLQQARGMTQDFYVQSELDVEIRTLQERVRRNRELLEQFR</sequence>
<comment type="cofactor">
    <cofactor evidence="1">
        <name>Zn(2+)</name>
        <dbReference type="ChEBI" id="CHEBI:29105"/>
    </cofactor>
</comment>
<evidence type="ECO:0000256" key="5">
    <source>
        <dbReference type="ARBA" id="ARBA00022833"/>
    </source>
</evidence>
<dbReference type="PANTHER" id="PTHR22726:SF1">
    <property type="entry name" value="METALLOENDOPEPTIDASE OMA1, MITOCHONDRIAL"/>
    <property type="match status" value="1"/>
</dbReference>
<dbReference type="Proteomes" id="UP000545386">
    <property type="component" value="Unassembled WGS sequence"/>
</dbReference>
<evidence type="ECO:0000256" key="4">
    <source>
        <dbReference type="ARBA" id="ARBA00022801"/>
    </source>
</evidence>
<comment type="caution">
    <text evidence="8">The sequence shown here is derived from an EMBL/GenBank/DDBJ whole genome shotgun (WGS) entry which is preliminary data.</text>
</comment>
<dbReference type="InterPro" id="IPR001915">
    <property type="entry name" value="Peptidase_M48"/>
</dbReference>
<evidence type="ECO:0000256" key="1">
    <source>
        <dbReference type="ARBA" id="ARBA00001947"/>
    </source>
</evidence>
<protein>
    <submittedName>
        <fullName evidence="8">M48 family metallopeptidase</fullName>
    </submittedName>
</protein>
<dbReference type="GO" id="GO:0046872">
    <property type="term" value="F:metal ion binding"/>
    <property type="evidence" value="ECO:0007669"/>
    <property type="project" value="UniProtKB-KW"/>
</dbReference>
<keyword evidence="4" id="KW-0378">Hydrolase</keyword>
<dbReference type="Gene3D" id="1.25.40.10">
    <property type="entry name" value="Tetratricopeptide repeat domain"/>
    <property type="match status" value="1"/>
</dbReference>
<name>A0A842HQY0_9BURK</name>
<keyword evidence="3" id="KW-0479">Metal-binding</keyword>
<dbReference type="AlphaFoldDB" id="A0A842HQY0"/>
<evidence type="ECO:0000256" key="3">
    <source>
        <dbReference type="ARBA" id="ARBA00022723"/>
    </source>
</evidence>